<keyword evidence="2" id="KW-1185">Reference proteome</keyword>
<evidence type="ECO:0000313" key="1">
    <source>
        <dbReference type="EMBL" id="KPU44473.1"/>
    </source>
</evidence>
<organism evidence="1 2">
    <name type="scientific">Oxobacter pfennigii</name>
    <dbReference type="NCBI Taxonomy" id="36849"/>
    <lineage>
        <taxon>Bacteria</taxon>
        <taxon>Bacillati</taxon>
        <taxon>Bacillota</taxon>
        <taxon>Clostridia</taxon>
        <taxon>Eubacteriales</taxon>
        <taxon>Clostridiaceae</taxon>
        <taxon>Oxobacter</taxon>
    </lineage>
</organism>
<name>A0A0P8W708_9CLOT</name>
<dbReference type="EMBL" id="LKET01000030">
    <property type="protein sequence ID" value="KPU44473.1"/>
    <property type="molecule type" value="Genomic_DNA"/>
</dbReference>
<sequence length="144" mass="17211">MKYMTKGWYETVQNTGFHLLLRVSKKAEAFSEDYFKKLYKSQEKAWLRLQEEVSKVQLESVVYPDEFQAEYADGRPLEPSEFEEAKREYFEMREKARLNFVKASAFDPEQEKKNFKKALKNRDKKCISCPGFLGLFIDDIRYFV</sequence>
<dbReference type="Proteomes" id="UP000050326">
    <property type="component" value="Unassembled WGS sequence"/>
</dbReference>
<reference evidence="1 2" key="1">
    <citation type="submission" date="2015-09" db="EMBL/GenBank/DDBJ databases">
        <title>Genome sequence of Oxobacter pfennigii DSM 3222.</title>
        <authorList>
            <person name="Poehlein A."/>
            <person name="Bengelsdorf F.R."/>
            <person name="Schiel-Bengelsdorf B."/>
            <person name="Duerre P."/>
            <person name="Daniel R."/>
        </authorList>
    </citation>
    <scope>NUCLEOTIDE SEQUENCE [LARGE SCALE GENOMIC DNA]</scope>
    <source>
        <strain evidence="1 2">DSM 3222</strain>
    </source>
</reference>
<evidence type="ECO:0000313" key="2">
    <source>
        <dbReference type="Proteomes" id="UP000050326"/>
    </source>
</evidence>
<dbReference type="AlphaFoldDB" id="A0A0P8W708"/>
<gene>
    <name evidence="1" type="ORF">OXPF_19670</name>
</gene>
<dbReference type="RefSeq" id="WP_054875022.1">
    <property type="nucleotide sequence ID" value="NZ_LKET01000030.1"/>
</dbReference>
<proteinExistence type="predicted"/>
<protein>
    <submittedName>
        <fullName evidence="1">Uncharacterized protein</fullName>
    </submittedName>
</protein>
<accession>A0A0P8W708</accession>
<dbReference type="OrthoDB" id="2563891at2"/>
<comment type="caution">
    <text evidence="1">The sequence shown here is derived from an EMBL/GenBank/DDBJ whole genome shotgun (WGS) entry which is preliminary data.</text>
</comment>